<dbReference type="GO" id="GO:0030950">
    <property type="term" value="P:establishment or maintenance of actin cytoskeleton polarity"/>
    <property type="evidence" value="ECO:0007669"/>
    <property type="project" value="TreeGrafter"/>
</dbReference>
<gene>
    <name evidence="3" type="ORF">HK100_002970</name>
</gene>
<dbReference type="Proteomes" id="UP001211907">
    <property type="component" value="Unassembled WGS sequence"/>
</dbReference>
<dbReference type="InterPro" id="IPR036028">
    <property type="entry name" value="SH3-like_dom_sf"/>
</dbReference>
<dbReference type="PROSITE" id="PS50200">
    <property type="entry name" value="RA"/>
    <property type="match status" value="1"/>
</dbReference>
<protein>
    <recommendedName>
        <fullName evidence="2">Ras-associating domain-containing protein</fullName>
    </recommendedName>
</protein>
<sequence length="808" mass="88453">MIESGPDAEVGLERSNLTLSDTSEEEEADKMEMDFMDNEADEEEDGVALHHCERCVLIRPLAQIGYEDGERMEGSEGDTEDMSTLVSSDRQASVSVSAGSSKVYRHCLGDFDTAQAARAAAAVAEQLQTQQMLLMAAIDYALVYALHSFVATLEGQVCVLKGDPLALLDDSNSYWWLIGYIPAENIETPSERIARLNRIRNVQLALVTDVDFDQVVPHTDHKKPLRFASSPIVFEEYFLGEEYYDEEDIGDDDLTSAAVDDTHVTLTDENSITTASAATTATATAVNASASLNDSPGDASTIKLFVASKKHFDNFNKQLDDGRDDSSISERRESFWNRVKKNVSFGALDAKRGRKMSVDVHQGRSESTSRTRDERTTPVGESPKPPIFSRRSSANIMPSVTTLSNTPPATIRVLRIYSGNVDLNATFKTVAWSEESTVENLLQNSLKRFKISNATSGEYYLSILHFDSQERRLPESENVFKILEQLSNKKLPGLSTSKKVTKILTNGDNLHQQKNNTQILINDDQIIKIIINKNVNLADLRDDMRLCRVFMVDPLDSNGRMYKTISVKSDMTIGLLLALAYKKFKILNDVVEAYHLITVGSDHEIVRDPSELVYEVLNEQNDLIMRRSAPVPISSIQGLVEKPAFYRTVGMYSSSNNKNNNNSPVANSSASPSSSRLTSSTASKNNSLSSPISSPLSSASTAVTKRTSNNSVLAVEPSSMISTTPKNYNQHRGSVTLLPSPVGSSTSGSLRGDDGVSATGADATSNYEAAIRRSTITESYDEMERVLELLAKVSGSDDGEATVAAAAL</sequence>
<dbReference type="SUPFAM" id="SSF50044">
    <property type="entry name" value="SH3-domain"/>
    <property type="match status" value="1"/>
</dbReference>
<dbReference type="AlphaFoldDB" id="A0AAD5XAQ0"/>
<evidence type="ECO:0000259" key="2">
    <source>
        <dbReference type="PROSITE" id="PS50200"/>
    </source>
</evidence>
<feature type="compositionally biased region" description="Polar residues" evidence="1">
    <location>
        <begin position="701"/>
        <end position="712"/>
    </location>
</feature>
<organism evidence="3 4">
    <name type="scientific">Physocladia obscura</name>
    <dbReference type="NCBI Taxonomy" id="109957"/>
    <lineage>
        <taxon>Eukaryota</taxon>
        <taxon>Fungi</taxon>
        <taxon>Fungi incertae sedis</taxon>
        <taxon>Chytridiomycota</taxon>
        <taxon>Chytridiomycota incertae sedis</taxon>
        <taxon>Chytridiomycetes</taxon>
        <taxon>Chytridiales</taxon>
        <taxon>Chytriomycetaceae</taxon>
        <taxon>Physocladia</taxon>
    </lineage>
</organism>
<feature type="region of interest" description="Disordered" evidence="1">
    <location>
        <begin position="1"/>
        <end position="29"/>
    </location>
</feature>
<evidence type="ECO:0000313" key="4">
    <source>
        <dbReference type="Proteomes" id="UP001211907"/>
    </source>
</evidence>
<dbReference type="EMBL" id="JADGJH010001709">
    <property type="protein sequence ID" value="KAJ3110629.1"/>
    <property type="molecule type" value="Genomic_DNA"/>
</dbReference>
<dbReference type="CDD" id="cd00174">
    <property type="entry name" value="SH3"/>
    <property type="match status" value="1"/>
</dbReference>
<accession>A0AAD5XAQ0</accession>
<dbReference type="GO" id="GO:0051286">
    <property type="term" value="C:cell tip"/>
    <property type="evidence" value="ECO:0007669"/>
    <property type="project" value="TreeGrafter"/>
</dbReference>
<evidence type="ECO:0000313" key="3">
    <source>
        <dbReference type="EMBL" id="KAJ3110629.1"/>
    </source>
</evidence>
<proteinExistence type="predicted"/>
<dbReference type="InterPro" id="IPR029071">
    <property type="entry name" value="Ubiquitin-like_domsf"/>
</dbReference>
<dbReference type="GO" id="GO:0007165">
    <property type="term" value="P:signal transduction"/>
    <property type="evidence" value="ECO:0007669"/>
    <property type="project" value="InterPro"/>
</dbReference>
<feature type="domain" description="Ras-associating" evidence="2">
    <location>
        <begin position="410"/>
        <end position="486"/>
    </location>
</feature>
<reference evidence="3" key="1">
    <citation type="submission" date="2020-05" db="EMBL/GenBank/DDBJ databases">
        <title>Phylogenomic resolution of chytrid fungi.</title>
        <authorList>
            <person name="Stajich J.E."/>
            <person name="Amses K."/>
            <person name="Simmons R."/>
            <person name="Seto K."/>
            <person name="Myers J."/>
            <person name="Bonds A."/>
            <person name="Quandt C.A."/>
            <person name="Barry K."/>
            <person name="Liu P."/>
            <person name="Grigoriev I."/>
            <person name="Longcore J.E."/>
            <person name="James T.Y."/>
        </authorList>
    </citation>
    <scope>NUCLEOTIDE SEQUENCE</scope>
    <source>
        <strain evidence="3">JEL0513</strain>
    </source>
</reference>
<feature type="compositionally biased region" description="Low complexity" evidence="1">
    <location>
        <begin position="656"/>
        <end position="700"/>
    </location>
</feature>
<feature type="compositionally biased region" description="Basic and acidic residues" evidence="1">
    <location>
        <begin position="356"/>
        <end position="376"/>
    </location>
</feature>
<dbReference type="PANTHER" id="PTHR47775:SF1">
    <property type="entry name" value="BUD SITE SELECTION PROTEIN 14"/>
    <property type="match status" value="1"/>
</dbReference>
<name>A0AAD5XAQ0_9FUNG</name>
<dbReference type="GO" id="GO:0015630">
    <property type="term" value="C:microtubule cytoskeleton"/>
    <property type="evidence" value="ECO:0007669"/>
    <property type="project" value="TreeGrafter"/>
</dbReference>
<dbReference type="GO" id="GO:0008104">
    <property type="term" value="P:intracellular protein localization"/>
    <property type="evidence" value="ECO:0007669"/>
    <property type="project" value="TreeGrafter"/>
</dbReference>
<feature type="compositionally biased region" description="Polar residues" evidence="1">
    <location>
        <begin position="719"/>
        <end position="733"/>
    </location>
</feature>
<feature type="region of interest" description="Disordered" evidence="1">
    <location>
        <begin position="656"/>
        <end position="761"/>
    </location>
</feature>
<dbReference type="SMART" id="SM00314">
    <property type="entry name" value="RA"/>
    <property type="match status" value="2"/>
</dbReference>
<evidence type="ECO:0000256" key="1">
    <source>
        <dbReference type="SAM" id="MobiDB-lite"/>
    </source>
</evidence>
<dbReference type="CDD" id="cd17043">
    <property type="entry name" value="RA"/>
    <property type="match status" value="1"/>
</dbReference>
<dbReference type="SUPFAM" id="SSF54236">
    <property type="entry name" value="Ubiquitin-like"/>
    <property type="match status" value="1"/>
</dbReference>
<keyword evidence="4" id="KW-1185">Reference proteome</keyword>
<feature type="region of interest" description="Disordered" evidence="1">
    <location>
        <begin position="354"/>
        <end position="392"/>
    </location>
</feature>
<dbReference type="InterPro" id="IPR000159">
    <property type="entry name" value="RA_dom"/>
</dbReference>
<comment type="caution">
    <text evidence="3">The sequence shown here is derived from an EMBL/GenBank/DDBJ whole genome shotgun (WGS) entry which is preliminary data.</text>
</comment>
<dbReference type="InterPro" id="IPR053039">
    <property type="entry name" value="Polarity_Bud-Selection_Reg"/>
</dbReference>
<dbReference type="Gene3D" id="3.10.20.90">
    <property type="entry name" value="Phosphatidylinositol 3-kinase Catalytic Subunit, Chain A, domain 1"/>
    <property type="match status" value="2"/>
</dbReference>
<dbReference type="Pfam" id="PF00788">
    <property type="entry name" value="RA"/>
    <property type="match status" value="2"/>
</dbReference>
<dbReference type="PANTHER" id="PTHR47775">
    <property type="entry name" value="BUD SITE SELECTION PROTEIN 14"/>
    <property type="match status" value="1"/>
</dbReference>